<keyword evidence="1" id="KW-0732">Signal</keyword>
<protein>
    <submittedName>
        <fullName evidence="2">Uncharacterized protein</fullName>
    </submittedName>
</protein>
<keyword evidence="3" id="KW-1185">Reference proteome</keyword>
<sequence length="108" mass="11687">MAVNTRNTIGVVLVVIVMVAAVSTPVATTEEFCWDKCIKRCKGELEVCSPKCIHFCNYQSGAVGYVKWAADKLKEAAAAPPEKAVLLKNEAQTYLERANALNEKAGTP</sequence>
<organism evidence="2 3">
    <name type="scientific">Hordeum vulgare subsp. vulgare</name>
    <name type="common">Domesticated barley</name>
    <dbReference type="NCBI Taxonomy" id="112509"/>
    <lineage>
        <taxon>Eukaryota</taxon>
        <taxon>Viridiplantae</taxon>
        <taxon>Streptophyta</taxon>
        <taxon>Embryophyta</taxon>
        <taxon>Tracheophyta</taxon>
        <taxon>Spermatophyta</taxon>
        <taxon>Magnoliopsida</taxon>
        <taxon>Liliopsida</taxon>
        <taxon>Poales</taxon>
        <taxon>Poaceae</taxon>
        <taxon>BOP clade</taxon>
        <taxon>Pooideae</taxon>
        <taxon>Triticodae</taxon>
        <taxon>Triticeae</taxon>
        <taxon>Hordeinae</taxon>
        <taxon>Hordeum</taxon>
    </lineage>
</organism>
<dbReference type="Proteomes" id="UP000011116">
    <property type="component" value="Chromosome 5H"/>
</dbReference>
<feature type="signal peptide" evidence="1">
    <location>
        <begin position="1"/>
        <end position="29"/>
    </location>
</feature>
<dbReference type="EnsemblPlants" id="HORVU.MOREX.r3.5HG0445490.1">
    <property type="protein sequence ID" value="HORVU.MOREX.r3.5HG0445490.1.CDS1"/>
    <property type="gene ID" value="HORVU.MOREX.r3.5HG0445490"/>
</dbReference>
<feature type="chain" id="PRO_5035273853" evidence="1">
    <location>
        <begin position="30"/>
        <end position="108"/>
    </location>
</feature>
<evidence type="ECO:0000256" key="1">
    <source>
        <dbReference type="SAM" id="SignalP"/>
    </source>
</evidence>
<proteinExistence type="predicted"/>
<reference evidence="2" key="3">
    <citation type="submission" date="2022-01" db="UniProtKB">
        <authorList>
            <consortium name="EnsemblPlants"/>
        </authorList>
    </citation>
    <scope>IDENTIFICATION</scope>
    <source>
        <strain evidence="2">subsp. vulgare</strain>
    </source>
</reference>
<accession>A0A8I6X9D8</accession>
<reference evidence="3" key="1">
    <citation type="journal article" date="2012" name="Nature">
        <title>A physical, genetic and functional sequence assembly of the barley genome.</title>
        <authorList>
            <consortium name="The International Barley Genome Sequencing Consortium"/>
            <person name="Mayer K.F."/>
            <person name="Waugh R."/>
            <person name="Brown J.W."/>
            <person name="Schulman A."/>
            <person name="Langridge P."/>
            <person name="Platzer M."/>
            <person name="Fincher G.B."/>
            <person name="Muehlbauer G.J."/>
            <person name="Sato K."/>
            <person name="Close T.J."/>
            <person name="Wise R.P."/>
            <person name="Stein N."/>
        </authorList>
    </citation>
    <scope>NUCLEOTIDE SEQUENCE [LARGE SCALE GENOMIC DNA]</scope>
    <source>
        <strain evidence="3">cv. Morex</strain>
    </source>
</reference>
<name>A0A8I6X9D8_HORVV</name>
<evidence type="ECO:0000313" key="3">
    <source>
        <dbReference type="Proteomes" id="UP000011116"/>
    </source>
</evidence>
<dbReference type="Gramene" id="HORVU.MOREX.r3.5HG0445490.1">
    <property type="protein sequence ID" value="HORVU.MOREX.r3.5HG0445490.1.CDS1"/>
    <property type="gene ID" value="HORVU.MOREX.r3.5HG0445490"/>
</dbReference>
<reference evidence="2" key="2">
    <citation type="submission" date="2020-10" db="EMBL/GenBank/DDBJ databases">
        <authorList>
            <person name="Scholz U."/>
            <person name="Mascher M."/>
            <person name="Fiebig A."/>
        </authorList>
    </citation>
    <scope>NUCLEOTIDE SEQUENCE [LARGE SCALE GENOMIC DNA]</scope>
    <source>
        <strain evidence="2">cv. Morex</strain>
    </source>
</reference>
<dbReference type="AlphaFoldDB" id="A0A8I6X9D8"/>
<dbReference type="SMR" id="A0A8I6X9D8"/>
<evidence type="ECO:0000313" key="2">
    <source>
        <dbReference type="EnsemblPlants" id="HORVU.MOREX.r3.5HG0445490.1.CDS1"/>
    </source>
</evidence>
<dbReference type="Gramene" id="HORVU.MOREX.r2.5HG0368970.1">
    <property type="protein sequence ID" value="HORVU.MOREX.r2.5HG0368970.1.CDS.1"/>
    <property type="gene ID" value="HORVU.MOREX.r2.5HG0368970"/>
</dbReference>